<name>A0A2P2NNX2_RHIMU</name>
<dbReference type="EMBL" id="GGEC01063713">
    <property type="protein sequence ID" value="MBX44197.1"/>
    <property type="molecule type" value="Transcribed_RNA"/>
</dbReference>
<proteinExistence type="predicted"/>
<evidence type="ECO:0000313" key="1">
    <source>
        <dbReference type="EMBL" id="MBX44197.1"/>
    </source>
</evidence>
<protein>
    <submittedName>
        <fullName evidence="1">Uncharacterized protein</fullName>
    </submittedName>
</protein>
<dbReference type="AlphaFoldDB" id="A0A2P2NNX2"/>
<accession>A0A2P2NNX2</accession>
<organism evidence="1">
    <name type="scientific">Rhizophora mucronata</name>
    <name type="common">Asiatic mangrove</name>
    <dbReference type="NCBI Taxonomy" id="61149"/>
    <lineage>
        <taxon>Eukaryota</taxon>
        <taxon>Viridiplantae</taxon>
        <taxon>Streptophyta</taxon>
        <taxon>Embryophyta</taxon>
        <taxon>Tracheophyta</taxon>
        <taxon>Spermatophyta</taxon>
        <taxon>Magnoliopsida</taxon>
        <taxon>eudicotyledons</taxon>
        <taxon>Gunneridae</taxon>
        <taxon>Pentapetalae</taxon>
        <taxon>rosids</taxon>
        <taxon>fabids</taxon>
        <taxon>Malpighiales</taxon>
        <taxon>Rhizophoraceae</taxon>
        <taxon>Rhizophora</taxon>
    </lineage>
</organism>
<sequence length="34" mass="3868">MACNVYLTGNCFLKECSLHSFIGAIINFHYKELS</sequence>
<reference evidence="1" key="1">
    <citation type="submission" date="2018-02" db="EMBL/GenBank/DDBJ databases">
        <title>Rhizophora mucronata_Transcriptome.</title>
        <authorList>
            <person name="Meera S.P."/>
            <person name="Sreeshan A."/>
            <person name="Augustine A."/>
        </authorList>
    </citation>
    <scope>NUCLEOTIDE SEQUENCE</scope>
    <source>
        <tissue evidence="1">Leaf</tissue>
    </source>
</reference>